<dbReference type="PANTHER" id="PTHR42756:SF1">
    <property type="entry name" value="TRANSCRIPTIONAL REPRESSOR OF EMRAB OPERON"/>
    <property type="match status" value="1"/>
</dbReference>
<protein>
    <submittedName>
        <fullName evidence="5">MarR family transcriptional regulator</fullName>
    </submittedName>
</protein>
<keyword evidence="6" id="KW-1185">Reference proteome</keyword>
<evidence type="ECO:0000313" key="5">
    <source>
        <dbReference type="EMBL" id="MEC4176473.1"/>
    </source>
</evidence>
<evidence type="ECO:0000256" key="2">
    <source>
        <dbReference type="ARBA" id="ARBA00023125"/>
    </source>
</evidence>
<evidence type="ECO:0000313" key="6">
    <source>
        <dbReference type="Proteomes" id="UP001349994"/>
    </source>
</evidence>
<dbReference type="PANTHER" id="PTHR42756">
    <property type="entry name" value="TRANSCRIPTIONAL REGULATOR, MARR"/>
    <property type="match status" value="1"/>
</dbReference>
<feature type="domain" description="HTH marR-type" evidence="4">
    <location>
        <begin position="171"/>
        <end position="267"/>
    </location>
</feature>
<dbReference type="Pfam" id="PF01047">
    <property type="entry name" value="MarR"/>
    <property type="match status" value="1"/>
</dbReference>
<dbReference type="Gene3D" id="1.10.10.10">
    <property type="entry name" value="Winged helix-like DNA-binding domain superfamily/Winged helix DNA-binding domain"/>
    <property type="match status" value="2"/>
</dbReference>
<gene>
    <name evidence="5" type="ORF">VIN30_08460</name>
</gene>
<evidence type="ECO:0000259" key="4">
    <source>
        <dbReference type="SMART" id="SM00347"/>
    </source>
</evidence>
<dbReference type="EMBL" id="JAYMFF010000015">
    <property type="protein sequence ID" value="MEC4176473.1"/>
    <property type="molecule type" value="Genomic_DNA"/>
</dbReference>
<evidence type="ECO:0000256" key="3">
    <source>
        <dbReference type="ARBA" id="ARBA00023163"/>
    </source>
</evidence>
<dbReference type="RefSeq" id="WP_326425140.1">
    <property type="nucleotide sequence ID" value="NZ_JAYMFF010000015.1"/>
</dbReference>
<evidence type="ECO:0000256" key="1">
    <source>
        <dbReference type="ARBA" id="ARBA00023015"/>
    </source>
</evidence>
<organism evidence="5 6">
    <name type="scientific">Adlercreutzia wanghongyangiae</name>
    <dbReference type="NCBI Taxonomy" id="3111451"/>
    <lineage>
        <taxon>Bacteria</taxon>
        <taxon>Bacillati</taxon>
        <taxon>Actinomycetota</taxon>
        <taxon>Coriobacteriia</taxon>
        <taxon>Eggerthellales</taxon>
        <taxon>Eggerthellaceae</taxon>
        <taxon>Adlercreutzia</taxon>
    </lineage>
</organism>
<keyword evidence="2" id="KW-0238">DNA-binding</keyword>
<proteinExistence type="predicted"/>
<feature type="domain" description="HTH marR-type" evidence="4">
    <location>
        <begin position="28"/>
        <end position="128"/>
    </location>
</feature>
<dbReference type="Proteomes" id="UP001349994">
    <property type="component" value="Unassembled WGS sequence"/>
</dbReference>
<sequence>MERAGEGWSDGSDAALVFDRWMRIITSRLRAERESTINQFWMLLVTSGKPAMPVAAAANILELNYTTIAECTAQLVSVGALEKTKSEDDSRCALITTTKAGEHLMDTLDRCLVSVAKDALAPLEGERRVQGLRLFYEVCVRLGKKRMAGNLVRGDSVFIITCQQIAVEFGHLCRQYRLNEIQGHTLLAIGQSECASMKALRKKLCLDAPTLSRAVSRLVERGFAKRVEGASRRETNVALTASGLQCASSLAEETDSMLARLFADDYGSPTFRQTVSALRASLEEYARQR</sequence>
<dbReference type="InterPro" id="IPR036388">
    <property type="entry name" value="WH-like_DNA-bd_sf"/>
</dbReference>
<keyword evidence="3" id="KW-0804">Transcription</keyword>
<dbReference type="SMART" id="SM00347">
    <property type="entry name" value="HTH_MARR"/>
    <property type="match status" value="2"/>
</dbReference>
<name>A0ABU6IJE9_9ACTN</name>
<dbReference type="InterPro" id="IPR000835">
    <property type="entry name" value="HTH_MarR-typ"/>
</dbReference>
<dbReference type="InterPro" id="IPR036390">
    <property type="entry name" value="WH_DNA-bd_sf"/>
</dbReference>
<reference evidence="5 6" key="1">
    <citation type="submission" date="2024-01" db="EMBL/GenBank/DDBJ databases">
        <title>novel species in genus Adlercreutzia.</title>
        <authorList>
            <person name="Liu X."/>
        </authorList>
    </citation>
    <scope>NUCLEOTIDE SEQUENCE [LARGE SCALE GENOMIC DNA]</scope>
    <source>
        <strain evidence="5 6">R7</strain>
    </source>
</reference>
<dbReference type="SUPFAM" id="SSF46785">
    <property type="entry name" value="Winged helix' DNA-binding domain"/>
    <property type="match status" value="2"/>
</dbReference>
<comment type="caution">
    <text evidence="5">The sequence shown here is derived from an EMBL/GenBank/DDBJ whole genome shotgun (WGS) entry which is preliminary data.</text>
</comment>
<keyword evidence="1" id="KW-0805">Transcription regulation</keyword>
<accession>A0ABU6IJE9</accession>